<feature type="transmembrane region" description="Helical" evidence="8">
    <location>
        <begin position="386"/>
        <end position="405"/>
    </location>
</feature>
<evidence type="ECO:0000256" key="5">
    <source>
        <dbReference type="ARBA" id="ARBA00022692"/>
    </source>
</evidence>
<feature type="transmembrane region" description="Helical" evidence="8">
    <location>
        <begin position="411"/>
        <end position="431"/>
    </location>
</feature>
<feature type="transmembrane region" description="Helical" evidence="8">
    <location>
        <begin position="149"/>
        <end position="165"/>
    </location>
</feature>
<feature type="transmembrane region" description="Helical" evidence="8">
    <location>
        <begin position="443"/>
        <end position="461"/>
    </location>
</feature>
<evidence type="ECO:0000313" key="11">
    <source>
        <dbReference type="EMBL" id="WFM84173.1"/>
    </source>
</evidence>
<dbReference type="InterPro" id="IPR038731">
    <property type="entry name" value="RgtA/B/C-like"/>
</dbReference>
<dbReference type="Pfam" id="PF13231">
    <property type="entry name" value="PMT_2"/>
    <property type="match status" value="1"/>
</dbReference>
<comment type="subcellular location">
    <subcellularLocation>
        <location evidence="1">Cell membrane</location>
        <topology evidence="1">Multi-pass membrane protein</topology>
    </subcellularLocation>
</comment>
<keyword evidence="2" id="KW-1003">Cell membrane</keyword>
<feature type="domain" description="Glycosyltransferase RgtA/B/C/D-like" evidence="9">
    <location>
        <begin position="45"/>
        <end position="206"/>
    </location>
</feature>
<keyword evidence="6 8" id="KW-1133">Transmembrane helix</keyword>
<evidence type="ECO:0000256" key="8">
    <source>
        <dbReference type="SAM" id="Phobius"/>
    </source>
</evidence>
<evidence type="ECO:0000313" key="12">
    <source>
        <dbReference type="Proteomes" id="UP001215216"/>
    </source>
</evidence>
<reference evidence="11 12" key="1">
    <citation type="submission" date="2023-03" db="EMBL/GenBank/DDBJ databases">
        <title>Complete genome of Arcanobacterium canis strain DSM 25104 isolated in 2010 from a canine otitis externa in Germany.</title>
        <authorList>
            <person name="Borowiak M."/>
            <person name="Kreitlow A."/>
            <person name="Malorny B."/>
            <person name="Laemmler C."/>
            <person name="Prenger-Berninghoff E."/>
            <person name="Ploetz M."/>
            <person name="Abdulmawjood A."/>
        </authorList>
    </citation>
    <scope>NUCLEOTIDE SEQUENCE [LARGE SCALE GENOMIC DNA]</scope>
    <source>
        <strain evidence="11 12">DSM 25104</strain>
    </source>
</reference>
<dbReference type="PANTHER" id="PTHR33908">
    <property type="entry name" value="MANNOSYLTRANSFERASE YKCB-RELATED"/>
    <property type="match status" value="1"/>
</dbReference>
<feature type="transmembrane region" description="Helical" evidence="8">
    <location>
        <begin position="127"/>
        <end position="144"/>
    </location>
</feature>
<keyword evidence="12" id="KW-1185">Reference proteome</keyword>
<keyword evidence="3 11" id="KW-0328">Glycosyltransferase</keyword>
<feature type="transmembrane region" description="Helical" evidence="8">
    <location>
        <begin position="327"/>
        <end position="348"/>
    </location>
</feature>
<dbReference type="InterPro" id="IPR056785">
    <property type="entry name" value="YkcA/B-like_C"/>
</dbReference>
<evidence type="ECO:0000256" key="7">
    <source>
        <dbReference type="ARBA" id="ARBA00023136"/>
    </source>
</evidence>
<evidence type="ECO:0000256" key="6">
    <source>
        <dbReference type="ARBA" id="ARBA00022989"/>
    </source>
</evidence>
<feature type="transmembrane region" description="Helical" evidence="8">
    <location>
        <begin position="279"/>
        <end position="298"/>
    </location>
</feature>
<dbReference type="Pfam" id="PF24878">
    <property type="entry name" value="YkcB_C"/>
    <property type="match status" value="1"/>
</dbReference>
<sequence>MAWSINLGANGYANNFYAAASWAGAQSWNALLWGAVDPAGFISVDKPPLALWLPALMIKIFGLHPWAVLFPQVIMGGLTAALIFAMIRTALSDREERVRLFCAGGAVVLFGLTPVAALMFRYNNPDALLALIMTASAAAAIRAIARRRIRWLAVSGALLGFGFLTKQLQVALIFPALYLTVALYFHGSWRRRCSGLLAHLASFLVTLGVWALPAALVSPQSRPYFGGSTKNSFLDLTLGYNGIARVSGSGPASGGIFDQIIERIVHLGRLFATTNALQWSYFGFLGLVLPVLAYVILVRQTSVDVSLSPMRRIEQYRANLTVPQRTAHSTIVLSYGWFITSFLLFSWMKGMFHSYYLVAMIPPMLISLCVSVGILIATWHRLPRGLTIVIALVAIVTLLWQLFLALAAKGWLVYGAVASAVGVVGAIVVFTTGIASRRGCRQLLGALCIISFLAIPLAATVQTNALPHKGSVPKAPGILRPAVKPGQDPCAPDFIRPGIVDLESSFHNIQRLTAASTSRWPIATVNSYCASLYELATQTPVMAIGGWDGVDPTPNLEAFMGYVHRGEVAYFIPRYPTPGNDDLEKASRRVTHGPAQDITTWVSQNFESLTLDGRVIFDLRKPRNS</sequence>
<dbReference type="GO" id="GO:0016757">
    <property type="term" value="F:glycosyltransferase activity"/>
    <property type="evidence" value="ECO:0007669"/>
    <property type="project" value="UniProtKB-KW"/>
</dbReference>
<dbReference type="Proteomes" id="UP001215216">
    <property type="component" value="Chromosome"/>
</dbReference>
<feature type="transmembrane region" description="Helical" evidence="8">
    <location>
        <begin position="171"/>
        <end position="189"/>
    </location>
</feature>
<accession>A0ABY8G071</accession>
<feature type="transmembrane region" description="Helical" evidence="8">
    <location>
        <begin position="354"/>
        <end position="379"/>
    </location>
</feature>
<dbReference type="EC" id="2.4.-.-" evidence="11"/>
<evidence type="ECO:0000256" key="2">
    <source>
        <dbReference type="ARBA" id="ARBA00022475"/>
    </source>
</evidence>
<dbReference type="RefSeq" id="WP_278013568.1">
    <property type="nucleotide sequence ID" value="NZ_CP121208.1"/>
</dbReference>
<dbReference type="PANTHER" id="PTHR33908:SF3">
    <property type="entry name" value="UNDECAPRENYL PHOSPHATE-ALPHA-4-AMINO-4-DEOXY-L-ARABINOSE ARABINOSYL TRANSFERASE"/>
    <property type="match status" value="1"/>
</dbReference>
<keyword evidence="4 11" id="KW-0808">Transferase</keyword>
<evidence type="ECO:0000259" key="9">
    <source>
        <dbReference type="Pfam" id="PF13231"/>
    </source>
</evidence>
<evidence type="ECO:0000256" key="1">
    <source>
        <dbReference type="ARBA" id="ARBA00004651"/>
    </source>
</evidence>
<feature type="domain" description="Putative mannosyltransferase YkcA/B-like C-terminal" evidence="10">
    <location>
        <begin position="515"/>
        <end position="605"/>
    </location>
</feature>
<feature type="transmembrane region" description="Helical" evidence="8">
    <location>
        <begin position="196"/>
        <end position="216"/>
    </location>
</feature>
<evidence type="ECO:0000256" key="4">
    <source>
        <dbReference type="ARBA" id="ARBA00022679"/>
    </source>
</evidence>
<keyword evidence="5 8" id="KW-0812">Transmembrane</keyword>
<feature type="transmembrane region" description="Helical" evidence="8">
    <location>
        <begin position="98"/>
        <end position="121"/>
    </location>
</feature>
<name>A0ABY8G071_9ACTO</name>
<evidence type="ECO:0000259" key="10">
    <source>
        <dbReference type="Pfam" id="PF24878"/>
    </source>
</evidence>
<keyword evidence="7 8" id="KW-0472">Membrane</keyword>
<dbReference type="EMBL" id="CP121208">
    <property type="protein sequence ID" value="WFM84173.1"/>
    <property type="molecule type" value="Genomic_DNA"/>
</dbReference>
<proteinExistence type="predicted"/>
<feature type="transmembrane region" description="Helical" evidence="8">
    <location>
        <begin position="73"/>
        <end position="91"/>
    </location>
</feature>
<protein>
    <submittedName>
        <fullName evidence="11">Glycosyltransferase family 39 protein</fullName>
        <ecNumber evidence="11">2.4.-.-</ecNumber>
    </submittedName>
</protein>
<evidence type="ECO:0000256" key="3">
    <source>
        <dbReference type="ARBA" id="ARBA00022676"/>
    </source>
</evidence>
<organism evidence="11 12">
    <name type="scientific">Arcanobacterium canis</name>
    <dbReference type="NCBI Taxonomy" id="999183"/>
    <lineage>
        <taxon>Bacteria</taxon>
        <taxon>Bacillati</taxon>
        <taxon>Actinomycetota</taxon>
        <taxon>Actinomycetes</taxon>
        <taxon>Actinomycetales</taxon>
        <taxon>Actinomycetaceae</taxon>
        <taxon>Arcanobacterium</taxon>
    </lineage>
</organism>
<dbReference type="InterPro" id="IPR050297">
    <property type="entry name" value="LipidA_mod_glycosyltrf_83"/>
</dbReference>
<gene>
    <name evidence="11" type="ORF">P7079_04180</name>
</gene>